<dbReference type="AlphaFoldDB" id="X1ET13"/>
<comment type="caution">
    <text evidence="1">The sequence shown here is derived from an EMBL/GenBank/DDBJ whole genome shotgun (WGS) entry which is preliminary data.</text>
</comment>
<name>X1ET13_9ZZZZ</name>
<protein>
    <submittedName>
        <fullName evidence="1">Uncharacterized protein</fullName>
    </submittedName>
</protein>
<proteinExistence type="predicted"/>
<reference evidence="1" key="1">
    <citation type="journal article" date="2014" name="Front. Microbiol.">
        <title>High frequency of phylogenetically diverse reductive dehalogenase-homologous genes in deep subseafloor sedimentary metagenomes.</title>
        <authorList>
            <person name="Kawai M."/>
            <person name="Futagami T."/>
            <person name="Toyoda A."/>
            <person name="Takaki Y."/>
            <person name="Nishi S."/>
            <person name="Hori S."/>
            <person name="Arai W."/>
            <person name="Tsubouchi T."/>
            <person name="Morono Y."/>
            <person name="Uchiyama I."/>
            <person name="Ito T."/>
            <person name="Fujiyama A."/>
            <person name="Inagaki F."/>
            <person name="Takami H."/>
        </authorList>
    </citation>
    <scope>NUCLEOTIDE SEQUENCE</scope>
    <source>
        <strain evidence="1">Expedition CK06-06</strain>
    </source>
</reference>
<sequence length="30" mass="3302">EIVKMFLKVGGNLAALRKAQENAIIEMADQ</sequence>
<evidence type="ECO:0000313" key="1">
    <source>
        <dbReference type="EMBL" id="GAH23445.1"/>
    </source>
</evidence>
<feature type="non-terminal residue" evidence="1">
    <location>
        <position position="30"/>
    </location>
</feature>
<accession>X1ET13</accession>
<dbReference type="EMBL" id="BART01042476">
    <property type="protein sequence ID" value="GAH23445.1"/>
    <property type="molecule type" value="Genomic_DNA"/>
</dbReference>
<organism evidence="1">
    <name type="scientific">marine sediment metagenome</name>
    <dbReference type="NCBI Taxonomy" id="412755"/>
    <lineage>
        <taxon>unclassified sequences</taxon>
        <taxon>metagenomes</taxon>
        <taxon>ecological metagenomes</taxon>
    </lineage>
</organism>
<gene>
    <name evidence="1" type="ORF">S01H4_67474</name>
</gene>
<feature type="non-terminal residue" evidence="1">
    <location>
        <position position="1"/>
    </location>
</feature>